<comment type="catalytic activity">
    <reaction evidence="1">
        <text>2 6,7-dimethyl-8-(1-D-ribityl)lumazine + H(+) = 5-amino-6-(D-ribitylamino)uracil + riboflavin</text>
        <dbReference type="Rhea" id="RHEA:20772"/>
        <dbReference type="ChEBI" id="CHEBI:15378"/>
        <dbReference type="ChEBI" id="CHEBI:15934"/>
        <dbReference type="ChEBI" id="CHEBI:57986"/>
        <dbReference type="ChEBI" id="CHEBI:58201"/>
        <dbReference type="EC" id="2.5.1.9"/>
    </reaction>
</comment>
<dbReference type="RefSeq" id="WP_145243068.1">
    <property type="nucleotide sequence ID" value="NZ_CP036273.1"/>
</dbReference>
<feature type="domain" description="Lumazine-binding" evidence="11">
    <location>
        <begin position="1"/>
        <end position="95"/>
    </location>
</feature>
<dbReference type="OrthoDB" id="9788537at2"/>
<evidence type="ECO:0000313" key="12">
    <source>
        <dbReference type="EMBL" id="QDU22962.1"/>
    </source>
</evidence>
<dbReference type="PANTHER" id="PTHR21098:SF12">
    <property type="entry name" value="RIBOFLAVIN SYNTHASE"/>
    <property type="match status" value="1"/>
</dbReference>
<dbReference type="Pfam" id="PF00677">
    <property type="entry name" value="Lum_binding"/>
    <property type="match status" value="2"/>
</dbReference>
<comment type="pathway">
    <text evidence="3">Cofactor biosynthesis; riboflavin biosynthesis; riboflavin from 2-hydroxy-3-oxobutyl phosphate and 5-amino-6-(D-ribitylamino)uracil: step 2/2.</text>
</comment>
<dbReference type="PROSITE" id="PS51177">
    <property type="entry name" value="LUMAZINE_BIND"/>
    <property type="match status" value="2"/>
</dbReference>
<dbReference type="InterPro" id="IPR023366">
    <property type="entry name" value="ATP_synth_asu-like_sf"/>
</dbReference>
<feature type="domain" description="Lumazine-binding" evidence="11">
    <location>
        <begin position="96"/>
        <end position="192"/>
    </location>
</feature>
<keyword evidence="8" id="KW-0677">Repeat</keyword>
<keyword evidence="7 12" id="KW-0808">Transferase</keyword>
<dbReference type="PIRSF" id="PIRSF000498">
    <property type="entry name" value="Riboflavin_syn_A"/>
    <property type="match status" value="1"/>
</dbReference>
<protein>
    <recommendedName>
        <fullName evidence="5 9">Riboflavin synthase</fullName>
        <ecNumber evidence="4 9">2.5.1.9</ecNumber>
    </recommendedName>
</protein>
<dbReference type="AlphaFoldDB" id="A0A517XZM5"/>
<feature type="repeat" description="Lumazine-binding" evidence="10">
    <location>
        <begin position="1"/>
        <end position="95"/>
    </location>
</feature>
<name>A0A517XZM5_9BACT</name>
<evidence type="ECO:0000256" key="8">
    <source>
        <dbReference type="ARBA" id="ARBA00022737"/>
    </source>
</evidence>
<evidence type="ECO:0000256" key="9">
    <source>
        <dbReference type="NCBIfam" id="TIGR00187"/>
    </source>
</evidence>
<dbReference type="InterPro" id="IPR017938">
    <property type="entry name" value="Riboflavin_synthase-like_b-brl"/>
</dbReference>
<evidence type="ECO:0000256" key="6">
    <source>
        <dbReference type="ARBA" id="ARBA00022619"/>
    </source>
</evidence>
<dbReference type="KEGG" id="uli:ETAA1_49520"/>
<dbReference type="FunFam" id="2.40.30.20:FF:000004">
    <property type="entry name" value="Riboflavin synthase, alpha subunit"/>
    <property type="match status" value="1"/>
</dbReference>
<evidence type="ECO:0000256" key="2">
    <source>
        <dbReference type="ARBA" id="ARBA00002803"/>
    </source>
</evidence>
<reference evidence="12 13" key="1">
    <citation type="submission" date="2019-02" db="EMBL/GenBank/DDBJ databases">
        <title>Deep-cultivation of Planctomycetes and their phenomic and genomic characterization uncovers novel biology.</title>
        <authorList>
            <person name="Wiegand S."/>
            <person name="Jogler M."/>
            <person name="Boedeker C."/>
            <person name="Pinto D."/>
            <person name="Vollmers J."/>
            <person name="Rivas-Marin E."/>
            <person name="Kohn T."/>
            <person name="Peeters S.H."/>
            <person name="Heuer A."/>
            <person name="Rast P."/>
            <person name="Oberbeckmann S."/>
            <person name="Bunk B."/>
            <person name="Jeske O."/>
            <person name="Meyerdierks A."/>
            <person name="Storesund J.E."/>
            <person name="Kallscheuer N."/>
            <person name="Luecker S."/>
            <person name="Lage O.M."/>
            <person name="Pohl T."/>
            <person name="Merkel B.J."/>
            <person name="Hornburger P."/>
            <person name="Mueller R.-W."/>
            <person name="Bruemmer F."/>
            <person name="Labrenz M."/>
            <person name="Spormann A.M."/>
            <person name="Op den Camp H."/>
            <person name="Overmann J."/>
            <person name="Amann R."/>
            <person name="Jetten M.S.M."/>
            <person name="Mascher T."/>
            <person name="Medema M.H."/>
            <person name="Devos D.P."/>
            <person name="Kaster A.-K."/>
            <person name="Ovreas L."/>
            <person name="Rohde M."/>
            <person name="Galperin M.Y."/>
            <person name="Jogler C."/>
        </authorList>
    </citation>
    <scope>NUCLEOTIDE SEQUENCE [LARGE SCALE GENOMIC DNA]</scope>
    <source>
        <strain evidence="12 13">ETA_A1</strain>
    </source>
</reference>
<evidence type="ECO:0000256" key="5">
    <source>
        <dbReference type="ARBA" id="ARBA00013950"/>
    </source>
</evidence>
<dbReference type="InterPro" id="IPR026017">
    <property type="entry name" value="Lumazine-bd_dom"/>
</dbReference>
<evidence type="ECO:0000256" key="10">
    <source>
        <dbReference type="PROSITE-ProRule" id="PRU00524"/>
    </source>
</evidence>
<evidence type="ECO:0000259" key="11">
    <source>
        <dbReference type="PROSITE" id="PS51177"/>
    </source>
</evidence>
<proteinExistence type="predicted"/>
<dbReference type="NCBIfam" id="NF006767">
    <property type="entry name" value="PRK09289.1"/>
    <property type="match status" value="1"/>
</dbReference>
<evidence type="ECO:0000256" key="3">
    <source>
        <dbReference type="ARBA" id="ARBA00004887"/>
    </source>
</evidence>
<dbReference type="NCBIfam" id="TIGR00187">
    <property type="entry name" value="ribE"/>
    <property type="match status" value="1"/>
</dbReference>
<dbReference type="EC" id="2.5.1.9" evidence="4 9"/>
<evidence type="ECO:0000313" key="13">
    <source>
        <dbReference type="Proteomes" id="UP000319576"/>
    </source>
</evidence>
<dbReference type="CDD" id="cd00402">
    <property type="entry name" value="Riboflavin_synthase_like"/>
    <property type="match status" value="1"/>
</dbReference>
<dbReference type="Gene3D" id="2.40.30.20">
    <property type="match status" value="2"/>
</dbReference>
<evidence type="ECO:0000256" key="1">
    <source>
        <dbReference type="ARBA" id="ARBA00000968"/>
    </source>
</evidence>
<dbReference type="PANTHER" id="PTHR21098">
    <property type="entry name" value="RIBOFLAVIN SYNTHASE ALPHA CHAIN"/>
    <property type="match status" value="1"/>
</dbReference>
<gene>
    <name evidence="12" type="primary">ribE</name>
    <name evidence="12" type="ORF">ETAA1_49520</name>
</gene>
<evidence type="ECO:0000256" key="7">
    <source>
        <dbReference type="ARBA" id="ARBA00022679"/>
    </source>
</evidence>
<feature type="repeat" description="Lumazine-binding" evidence="10">
    <location>
        <begin position="96"/>
        <end position="192"/>
    </location>
</feature>
<keyword evidence="13" id="KW-1185">Reference proteome</keyword>
<dbReference type="InterPro" id="IPR001783">
    <property type="entry name" value="Lumazine-bd"/>
</dbReference>
<evidence type="ECO:0000256" key="4">
    <source>
        <dbReference type="ARBA" id="ARBA00012827"/>
    </source>
</evidence>
<sequence>MFTGLVQTLGTVRAAEADGDGGRRFRVAGFGEELAVGESVAVNGACMTVTARGADGFAFQAGPESLLRTNLGALAPGDAVNLERALRAGDLLGGHFVTGHVDAVGRIEERTTTGEWETVWFGFPPGWDELLVEKGSVAVDGVSLTVVDVRPDRFSVMLIPHTRAHTTLGPKGVGAAVNLEFDLLAKHVRKLVRRV</sequence>
<comment type="function">
    <text evidence="2">Catalyzes the dismutation of two molecules of 6,7-dimethyl-8-ribityllumazine, resulting in the formation of riboflavin and 5-amino-6-(D-ribitylamino)uracil.</text>
</comment>
<dbReference type="EMBL" id="CP036273">
    <property type="protein sequence ID" value="QDU22962.1"/>
    <property type="molecule type" value="Genomic_DNA"/>
</dbReference>
<dbReference type="GO" id="GO:0009231">
    <property type="term" value="P:riboflavin biosynthetic process"/>
    <property type="evidence" value="ECO:0007669"/>
    <property type="project" value="UniProtKB-KW"/>
</dbReference>
<organism evidence="12 13">
    <name type="scientific">Urbifossiella limnaea</name>
    <dbReference type="NCBI Taxonomy" id="2528023"/>
    <lineage>
        <taxon>Bacteria</taxon>
        <taxon>Pseudomonadati</taxon>
        <taxon>Planctomycetota</taxon>
        <taxon>Planctomycetia</taxon>
        <taxon>Gemmatales</taxon>
        <taxon>Gemmataceae</taxon>
        <taxon>Urbifossiella</taxon>
    </lineage>
</organism>
<dbReference type="SUPFAM" id="SSF63380">
    <property type="entry name" value="Riboflavin synthase domain-like"/>
    <property type="match status" value="2"/>
</dbReference>
<dbReference type="GO" id="GO:0004746">
    <property type="term" value="F:riboflavin synthase activity"/>
    <property type="evidence" value="ECO:0007669"/>
    <property type="project" value="UniProtKB-UniRule"/>
</dbReference>
<accession>A0A517XZM5</accession>
<dbReference type="Proteomes" id="UP000319576">
    <property type="component" value="Chromosome"/>
</dbReference>
<keyword evidence="6" id="KW-0686">Riboflavin biosynthesis</keyword>